<name>A0ABR1DTG0_NECAM</name>
<organism evidence="8 9">
    <name type="scientific">Necator americanus</name>
    <name type="common">Human hookworm</name>
    <dbReference type="NCBI Taxonomy" id="51031"/>
    <lineage>
        <taxon>Eukaryota</taxon>
        <taxon>Metazoa</taxon>
        <taxon>Ecdysozoa</taxon>
        <taxon>Nematoda</taxon>
        <taxon>Chromadorea</taxon>
        <taxon>Rhabditida</taxon>
        <taxon>Rhabditina</taxon>
        <taxon>Rhabditomorpha</taxon>
        <taxon>Strongyloidea</taxon>
        <taxon>Ancylostomatidae</taxon>
        <taxon>Bunostominae</taxon>
        <taxon>Necator</taxon>
    </lineage>
</organism>
<dbReference type="InterPro" id="IPR026971">
    <property type="entry name" value="CND1/NCAPD3"/>
</dbReference>
<dbReference type="Pfam" id="PF12717">
    <property type="entry name" value="Cnd1"/>
    <property type="match status" value="1"/>
</dbReference>
<evidence type="ECO:0000256" key="3">
    <source>
        <dbReference type="ARBA" id="ARBA00022776"/>
    </source>
</evidence>
<keyword evidence="2" id="KW-0132">Cell division</keyword>
<keyword evidence="9" id="KW-1185">Reference proteome</keyword>
<comment type="caution">
    <text evidence="8">The sequence shown here is derived from an EMBL/GenBank/DDBJ whole genome shotgun (WGS) entry which is preliminary data.</text>
</comment>
<accession>A0ABR1DTG0</accession>
<evidence type="ECO:0000256" key="4">
    <source>
        <dbReference type="ARBA" id="ARBA00023242"/>
    </source>
</evidence>
<feature type="domain" description="Condensin complex subunit 1 C-terminal" evidence="7">
    <location>
        <begin position="1217"/>
        <end position="1357"/>
    </location>
</feature>
<dbReference type="SUPFAM" id="SSF48371">
    <property type="entry name" value="ARM repeat"/>
    <property type="match status" value="1"/>
</dbReference>
<keyword evidence="3" id="KW-0498">Mitosis</keyword>
<evidence type="ECO:0000313" key="9">
    <source>
        <dbReference type="Proteomes" id="UP001303046"/>
    </source>
</evidence>
<keyword evidence="5" id="KW-0131">Cell cycle</keyword>
<dbReference type="PANTHER" id="PTHR14222">
    <property type="entry name" value="CONDENSIN"/>
    <property type="match status" value="1"/>
</dbReference>
<reference evidence="8 9" key="1">
    <citation type="submission" date="2023-08" db="EMBL/GenBank/DDBJ databases">
        <title>A Necator americanus chromosomal reference genome.</title>
        <authorList>
            <person name="Ilik V."/>
            <person name="Petrzelkova K.J."/>
            <person name="Pardy F."/>
            <person name="Fuh T."/>
            <person name="Niatou-Singa F.S."/>
            <person name="Gouil Q."/>
            <person name="Baker L."/>
            <person name="Ritchie M.E."/>
            <person name="Jex A.R."/>
            <person name="Gazzola D."/>
            <person name="Li H."/>
            <person name="Toshio Fujiwara R."/>
            <person name="Zhan B."/>
            <person name="Aroian R.V."/>
            <person name="Pafco B."/>
            <person name="Schwarz E.M."/>
        </authorList>
    </citation>
    <scope>NUCLEOTIDE SEQUENCE [LARGE SCALE GENOMIC DNA]</scope>
    <source>
        <strain evidence="8 9">Aroian</strain>
        <tissue evidence="8">Whole animal</tissue>
    </source>
</reference>
<evidence type="ECO:0000259" key="7">
    <source>
        <dbReference type="Pfam" id="PF12717"/>
    </source>
</evidence>
<evidence type="ECO:0000256" key="2">
    <source>
        <dbReference type="ARBA" id="ARBA00022618"/>
    </source>
</evidence>
<feature type="region of interest" description="Disordered" evidence="6">
    <location>
        <begin position="38"/>
        <end position="61"/>
    </location>
</feature>
<gene>
    <name evidence="8" type="primary">Necator_chrIV.g17196</name>
    <name evidence="8" type="ORF">RB195_003898</name>
</gene>
<dbReference type="EMBL" id="JAVFWL010000004">
    <property type="protein sequence ID" value="KAK6752771.1"/>
    <property type="molecule type" value="Genomic_DNA"/>
</dbReference>
<feature type="region of interest" description="Disordered" evidence="6">
    <location>
        <begin position="1099"/>
        <end position="1119"/>
    </location>
</feature>
<dbReference type="InterPro" id="IPR016024">
    <property type="entry name" value="ARM-type_fold"/>
</dbReference>
<evidence type="ECO:0000313" key="8">
    <source>
        <dbReference type="EMBL" id="KAK6752771.1"/>
    </source>
</evidence>
<proteinExistence type="predicted"/>
<protein>
    <recommendedName>
        <fullName evidence="7">Condensin complex subunit 1 C-terminal domain-containing protein</fullName>
    </recommendedName>
</protein>
<dbReference type="Proteomes" id="UP001303046">
    <property type="component" value="Unassembled WGS sequence"/>
</dbReference>
<sequence>MQGCHESVLTEQKSEEIFILHYFSQAANQTVVLASEGYESNSGEPAERLDQSCEGEEEEDEEYVNPRELVDEFETVFDEKGYEIIPEYYDSLLFLCRDFNNGFTWQLRLITLETLLRAFDSMKSVLMKFLFRSLNCGQDRSEEDAEKALAFSDTLSVIVSLVKAITEICEDEINSIAYANIISQANTCRLGERELCSEREDIDNNVLQCYDILKRKVLEMFHSICTFSVPDRTGNTIRNALRFLWEHEEVDKELLCTMASAIIEFIKHPKFCCKSTGALNSLRQMFCFLRPICVEFNQHKAVAWLLVSTTMELKYLKDSTTIENFPFLAAVKSVSVDGDLDHLLYYMYYFAMDELHRNFLSTSCCHIPRPYILFIESMAEIAPYIFFENIAPLIPILDYDPYTLRSRILSAFSTMLTTGVEETRFSVVKQNTAIIRERMVDEIQLHLSDTALQVRSKAISCCVEMAQSGNVPEIYLRKGLVNAVAEHLTEKTATLRRAAVKFLKFYLARNPFGTNLSRSHLFAVYQRLQIVEKLSTDTGLASDDFLKRIAEQFFDSISDKLGNILKRLVEEQSSLQHDDYELITTPLEEVMQLVVHQLFFPNSVQNALKVVVKLFYLGKFDNMSLEQSKEEIVDSLLVMLRQRFLNAPKELVDGCDENANVVPSSLSCDLNDADRNEKKLQFLEDAFILHDQIYKLVPEVVRSVVAKDLADVREAVNFLLICCRFLIRGCEAALFELYRRVENLSDDSKTEVIDAIASLFIVRRTDGKIEVFDTSLQLLKLLKRVEETDHYAVENLFCVMSQQYNYPTTVACVLFQILETKYLEDRVLAMKALTILAKGNRIFMRQHLREFQKYIRGSDDILACEALRALSNLVPLHSDSPEEKSDRDIFRLRIFDSLFPDIERLLFRLMLSDDAEATATLWHTCARNAIRVLFALSSEVDFMMSRVLGKTIWYAKRSADILIFYEKFKETQKNLNSDLIEDRRVYWNMKWQRTLERTLTIIGEIVEAMFVHISGSFKHELKRVAELVEVELKSDHETDEDYGNFDVNRSEVETDFAYEAGIFNMKPTSEKDIEVIATVPSTKTTIYIKQEVCDEKDDKSKPITEVVNDSEEEKGQTNPTTVDDLIRTHVNKLLEDSLLEPSSTLGVCLTFVVSCMRTASYCKAIRDAATRTFSKFMLISPHLAERGASFLFTVLCCDEEPQMRKYLLTSSIDVLRRFPAMLEKYALFIYRMTRDEDASVRLTAILHLTHLLSNDFLKPRGCLSDVAFCMLPSKSSSSGEREVAAAACNLFTELSKKGTLLVNVLPDIICRLSRYGDKVSMDAFKTVVSRLLGMIGDYSHDFMVEKMCHRFDFCGSKEAVENNEKIAQYFSHFISQLTLSEKSLSKMCSFLPHFAPFLDDDVIFNDFTGVVKSFMDNDPTTSAKETAEELLRKMEYLHKKSCLSEEENKRMLESVGVINLNVSVENGADGCPTAVFSFEDCEQPI</sequence>
<comment type="subcellular location">
    <subcellularLocation>
        <location evidence="1">Nucleus</location>
    </subcellularLocation>
</comment>
<dbReference type="InterPro" id="IPR032682">
    <property type="entry name" value="Cnd1_C"/>
</dbReference>
<evidence type="ECO:0000256" key="5">
    <source>
        <dbReference type="ARBA" id="ARBA00023306"/>
    </source>
</evidence>
<evidence type="ECO:0000256" key="1">
    <source>
        <dbReference type="ARBA" id="ARBA00004123"/>
    </source>
</evidence>
<keyword evidence="4" id="KW-0539">Nucleus</keyword>
<evidence type="ECO:0000256" key="6">
    <source>
        <dbReference type="SAM" id="MobiDB-lite"/>
    </source>
</evidence>
<dbReference type="PANTHER" id="PTHR14222:SF2">
    <property type="entry name" value="CONDENSIN COMPLEX SUBUNIT 1"/>
    <property type="match status" value="1"/>
</dbReference>